<feature type="region of interest" description="Disordered" evidence="1">
    <location>
        <begin position="1"/>
        <end position="65"/>
    </location>
</feature>
<protein>
    <submittedName>
        <fullName evidence="2">Uncharacterized protein</fullName>
    </submittedName>
</protein>
<feature type="compositionally biased region" description="Basic and acidic residues" evidence="1">
    <location>
        <begin position="18"/>
        <end position="30"/>
    </location>
</feature>
<evidence type="ECO:0000256" key="1">
    <source>
        <dbReference type="SAM" id="MobiDB-lite"/>
    </source>
</evidence>
<organism evidence="2 3">
    <name type="scientific">Zhihengliuella halotolerans</name>
    <dbReference type="NCBI Taxonomy" id="370736"/>
    <lineage>
        <taxon>Bacteria</taxon>
        <taxon>Bacillati</taxon>
        <taxon>Actinomycetota</taxon>
        <taxon>Actinomycetes</taxon>
        <taxon>Micrococcales</taxon>
        <taxon>Micrococcaceae</taxon>
        <taxon>Zhihengliuella</taxon>
    </lineage>
</organism>
<sequence>MAHEKDDEQAPQTGSPFGDKEYDGGQKQDVADNEDVQRGTTGSPFGDNKYDGGQKQAEQDDDEKS</sequence>
<keyword evidence="3" id="KW-1185">Reference proteome</keyword>
<dbReference type="RefSeq" id="WP_130451707.1">
    <property type="nucleotide sequence ID" value="NZ_SHLA01000001.1"/>
</dbReference>
<reference evidence="2 3" key="1">
    <citation type="submission" date="2019-02" db="EMBL/GenBank/DDBJ databases">
        <title>Sequencing the genomes of 1000 actinobacteria strains.</title>
        <authorList>
            <person name="Klenk H.-P."/>
        </authorList>
    </citation>
    <scope>NUCLEOTIDE SEQUENCE [LARGE SCALE GENOMIC DNA]</scope>
    <source>
        <strain evidence="2 3">DSM 17364</strain>
    </source>
</reference>
<dbReference type="Proteomes" id="UP000292685">
    <property type="component" value="Unassembled WGS sequence"/>
</dbReference>
<dbReference type="EMBL" id="SHLA01000001">
    <property type="protein sequence ID" value="RZU63301.1"/>
    <property type="molecule type" value="Genomic_DNA"/>
</dbReference>
<evidence type="ECO:0000313" key="3">
    <source>
        <dbReference type="Proteomes" id="UP000292685"/>
    </source>
</evidence>
<evidence type="ECO:0000313" key="2">
    <source>
        <dbReference type="EMBL" id="RZU63301.1"/>
    </source>
</evidence>
<dbReference type="AlphaFoldDB" id="A0A4Q8AHD6"/>
<comment type="caution">
    <text evidence="2">The sequence shown here is derived from an EMBL/GenBank/DDBJ whole genome shotgun (WGS) entry which is preliminary data.</text>
</comment>
<name>A0A4Q8AHD6_9MICC</name>
<proteinExistence type="predicted"/>
<accession>A0A4Q8AHD6</accession>
<gene>
    <name evidence="2" type="ORF">EV380_2916</name>
</gene>